<evidence type="ECO:0000313" key="3">
    <source>
        <dbReference type="EnsemblMetazoa" id="Aqu2.1.20909_001"/>
    </source>
</evidence>
<sequence length="1075" mass="115768">MRNLASAARLHLECISILCWNVGPRRREKKDPARDYEEAWFPYFGSGYFNPSYTLGSSRMSCWYILSFLLSSSLAFGTATSFSMPFDGAAYLNCSAIHVCGYSEAPGASCFTGVADGGFIPINISVSNSCPQCPVNVSVVFLVNGMPAKNELGVTCEIRCGNELVKTCSWSIHFTGVAPVSSLSYDVNTGVLSWSCPFFFSNDISQEEDPVYNVSMSGVHIASTTDTSVYPNVNNCSAVETFGITTSIGGYQSLKTKTFNINVCNAILLDKTEFYDSTKGTLGTNITFQVQSNIKVCSFTCFISIDYGDGTISNGSLEVYVSPSNEKSVTTSHIINGLVPGANRIKIYFNSTEDVLGVTIIVPSTNPEETGSDPINSTSSFHFSSIYPTITSSVSGGLDGTETTSSNIVVNETLPVTSSSPDDGDLTSAEIAIISVFATLFVLVLLICIIICVCHQAYHRCVKKKKKRKVQLTGHSNNASSPVIETNQLNSTTATEVTTAPAIEMQGMTKSENDSTDISEEALQAIRQNTVVIPEKPYQEASSEVSERRSYVEEADDCEDQTLSSDDDLFVSPQQVSNPQTNSTNKMDIVLELGVVYNSNNDIPVGCSICDFSQHYNKFIIITVPLPSSVTVPIYTTATLTCEGNGNELIWLVPPDIQQQSDVSFTDPGIGPGNLSSVLTITGLPVNNGIQIGCQISSYPPLEQVESYCRLTVTGVSPVQDLQYSFTSNNSLLVTWSPPVYFSNDVPIGSPISYQVLVVDEEDGDVILDTITPNMYIAVANVTECDAFNISVTALFVQYTSNNKTERNNGNYSIAEYNTLPLIPSISFELGCSPSRCLVSLMDGNTEVTDIIDETDHMIGFKLSPFRHYELTAVVKNLRGKTKATYNTSISTFHAQNISIISSYANGSVSVQCVFVSGSTADGCHVIFTDTSNGTVFNVSLPLAQQPTLVTLPAGNYTVTAYDIINGSLYGPAVYPTPVEIIKIMHSTSSSTHESISSTASSEVIPIPTSSTTISTLGTETTSSASETNNDTNNVVPIVAGTVSSIVLVMLIILAVCASITGYKRKRMNGVLMRF</sequence>
<dbReference type="EnsemblMetazoa" id="Aqu2.1.20909_001">
    <property type="protein sequence ID" value="Aqu2.1.20909_001"/>
    <property type="gene ID" value="Aqu2.1.20909"/>
</dbReference>
<protein>
    <recommendedName>
        <fullName evidence="4">Fibronectin type-III domain-containing protein</fullName>
    </recommendedName>
</protein>
<proteinExistence type="predicted"/>
<evidence type="ECO:0000256" key="2">
    <source>
        <dbReference type="SAM" id="Phobius"/>
    </source>
</evidence>
<name>A0A1X7TZG0_AMPQE</name>
<dbReference type="InParanoid" id="A0A1X7TZG0"/>
<keyword evidence="2" id="KW-1133">Transmembrane helix</keyword>
<keyword evidence="2" id="KW-0812">Transmembrane</keyword>
<dbReference type="AlphaFoldDB" id="A0A1X7TZG0"/>
<feature type="transmembrane region" description="Helical" evidence="2">
    <location>
        <begin position="1038"/>
        <end position="1063"/>
    </location>
</feature>
<reference evidence="3" key="1">
    <citation type="submission" date="2017-05" db="UniProtKB">
        <authorList>
            <consortium name="EnsemblMetazoa"/>
        </authorList>
    </citation>
    <scope>IDENTIFICATION</scope>
</reference>
<dbReference type="SUPFAM" id="SSF49265">
    <property type="entry name" value="Fibronectin type III"/>
    <property type="match status" value="1"/>
</dbReference>
<feature type="compositionally biased region" description="Acidic residues" evidence="1">
    <location>
        <begin position="554"/>
        <end position="569"/>
    </location>
</feature>
<dbReference type="InterPro" id="IPR036116">
    <property type="entry name" value="FN3_sf"/>
</dbReference>
<organism evidence="3">
    <name type="scientific">Amphimedon queenslandica</name>
    <name type="common">Sponge</name>
    <dbReference type="NCBI Taxonomy" id="400682"/>
    <lineage>
        <taxon>Eukaryota</taxon>
        <taxon>Metazoa</taxon>
        <taxon>Porifera</taxon>
        <taxon>Demospongiae</taxon>
        <taxon>Heteroscleromorpha</taxon>
        <taxon>Haplosclerida</taxon>
        <taxon>Niphatidae</taxon>
        <taxon>Amphimedon</taxon>
    </lineage>
</organism>
<feature type="transmembrane region" description="Helical" evidence="2">
    <location>
        <begin position="431"/>
        <end position="458"/>
    </location>
</feature>
<keyword evidence="2" id="KW-0472">Membrane</keyword>
<accession>A0A1X7TZG0</accession>
<feature type="region of interest" description="Disordered" evidence="1">
    <location>
        <begin position="1011"/>
        <end position="1031"/>
    </location>
</feature>
<feature type="region of interest" description="Disordered" evidence="1">
    <location>
        <begin position="554"/>
        <end position="582"/>
    </location>
</feature>
<evidence type="ECO:0000256" key="1">
    <source>
        <dbReference type="SAM" id="MobiDB-lite"/>
    </source>
</evidence>
<feature type="compositionally biased region" description="Polar residues" evidence="1">
    <location>
        <begin position="572"/>
        <end position="582"/>
    </location>
</feature>
<evidence type="ECO:0008006" key="4">
    <source>
        <dbReference type="Google" id="ProtNLM"/>
    </source>
</evidence>